<evidence type="ECO:0000259" key="3">
    <source>
        <dbReference type="PROSITE" id="PS50835"/>
    </source>
</evidence>
<keyword evidence="2" id="KW-1133">Transmembrane helix</keyword>
<feature type="domain" description="Ig-like" evidence="3">
    <location>
        <begin position="36"/>
        <end position="100"/>
    </location>
</feature>
<dbReference type="InterPro" id="IPR013106">
    <property type="entry name" value="Ig_V-set"/>
</dbReference>
<dbReference type="PANTHER" id="PTHR46013:SF4">
    <property type="entry name" value="B-CELL RECEPTOR CD22-RELATED"/>
    <property type="match status" value="1"/>
</dbReference>
<keyword evidence="2" id="KW-0812">Transmembrane</keyword>
<evidence type="ECO:0000256" key="2">
    <source>
        <dbReference type="SAM" id="Phobius"/>
    </source>
</evidence>
<feature type="transmembrane region" description="Helical" evidence="2">
    <location>
        <begin position="290"/>
        <end position="313"/>
    </location>
</feature>
<dbReference type="AlphaFoldDB" id="A0A3B1K5F2"/>
<dbReference type="SMART" id="SM00409">
    <property type="entry name" value="IG"/>
    <property type="match status" value="2"/>
</dbReference>
<sequence>MIITESGEKYSSSTAITLTVSDLQIKMISDTDRKWTLNCSTSCSLSSKSISYNWFKNGQYVNTTNVGERFWSSYETNAPASYSCSSIWNPDIRSSSVCVSGENCWSVIYSERRVCVLEDSSVDFPCIYSYPSGQRVNESYWFYVQPGVNPNDLSKEEQFAGRVEFLGDKERNCTLRIRNVTKRDSGEYRFRFFTDTADGRLSGTPGVILSVTDLQVKMSPSSPSEGQTVTLTCSSTCTLPNNPTYIWYKNGQPVTNKPTRYNKLYLESTSPEDVLQYSCALGDEKSLEHITVLIITVGVVIFLAVILITGLVWRCWVIRRKRGAEREADVQTGTPVDDTYTALNPTSMSSDYDTLTVRKVSSSGLYSSLNPATMSSDYETLTVRDSSSGLYSSLNPATMSSDYETLTNATGRPKNRKP</sequence>
<dbReference type="InterPro" id="IPR007110">
    <property type="entry name" value="Ig-like_dom"/>
</dbReference>
<evidence type="ECO:0000313" key="4">
    <source>
        <dbReference type="Ensembl" id="ENSAMXP00000049897.1"/>
    </source>
</evidence>
<dbReference type="InterPro" id="IPR013783">
    <property type="entry name" value="Ig-like_fold"/>
</dbReference>
<dbReference type="Bgee" id="ENSAMXG00000039784">
    <property type="expression patterns" value="Expressed in mesonephros and 7 other cell types or tissues"/>
</dbReference>
<reference evidence="5" key="2">
    <citation type="journal article" date="2014" name="Nat. Commun.">
        <title>The cavefish genome reveals candidate genes for eye loss.</title>
        <authorList>
            <person name="McGaugh S.E."/>
            <person name="Gross J.B."/>
            <person name="Aken B."/>
            <person name="Blin M."/>
            <person name="Borowsky R."/>
            <person name="Chalopin D."/>
            <person name="Hinaux H."/>
            <person name="Jeffery W.R."/>
            <person name="Keene A."/>
            <person name="Ma L."/>
            <person name="Minx P."/>
            <person name="Murphy D."/>
            <person name="O'Quin K.E."/>
            <person name="Retaux S."/>
            <person name="Rohner N."/>
            <person name="Searle S.M."/>
            <person name="Stahl B.A."/>
            <person name="Tabin C."/>
            <person name="Volff J.N."/>
            <person name="Yoshizawa M."/>
            <person name="Warren W.C."/>
        </authorList>
    </citation>
    <scope>NUCLEOTIDE SEQUENCE [LARGE SCALE GENOMIC DNA]</scope>
    <source>
        <strain evidence="5">female</strain>
    </source>
</reference>
<dbReference type="PANTHER" id="PTHR46013">
    <property type="entry name" value="VASCULAR CELL ADHESION MOLECULE 1"/>
    <property type="match status" value="1"/>
</dbReference>
<dbReference type="InterPro" id="IPR003599">
    <property type="entry name" value="Ig_sub"/>
</dbReference>
<keyword evidence="5" id="KW-1185">Reference proteome</keyword>
<dbReference type="Gene3D" id="2.60.40.10">
    <property type="entry name" value="Immunoglobulins"/>
    <property type="match status" value="2"/>
</dbReference>
<reference evidence="4" key="4">
    <citation type="submission" date="2025-09" db="UniProtKB">
        <authorList>
            <consortium name="Ensembl"/>
        </authorList>
    </citation>
    <scope>IDENTIFICATION</scope>
</reference>
<evidence type="ECO:0000313" key="5">
    <source>
        <dbReference type="Proteomes" id="UP000018467"/>
    </source>
</evidence>
<reference evidence="4" key="3">
    <citation type="submission" date="2025-08" db="UniProtKB">
        <authorList>
            <consortium name="Ensembl"/>
        </authorList>
    </citation>
    <scope>IDENTIFICATION</scope>
</reference>
<dbReference type="GeneTree" id="ENSGT01010000222294"/>
<dbReference type="InterPro" id="IPR036179">
    <property type="entry name" value="Ig-like_dom_sf"/>
</dbReference>
<proteinExistence type="predicted"/>
<feature type="domain" description="Ig-like" evidence="3">
    <location>
        <begin position="205"/>
        <end position="291"/>
    </location>
</feature>
<organism evidence="4 5">
    <name type="scientific">Astyanax mexicanus</name>
    <name type="common">Blind cave fish</name>
    <name type="synonym">Astyanax fasciatus mexicanus</name>
    <dbReference type="NCBI Taxonomy" id="7994"/>
    <lineage>
        <taxon>Eukaryota</taxon>
        <taxon>Metazoa</taxon>
        <taxon>Chordata</taxon>
        <taxon>Craniata</taxon>
        <taxon>Vertebrata</taxon>
        <taxon>Euteleostomi</taxon>
        <taxon>Actinopterygii</taxon>
        <taxon>Neopterygii</taxon>
        <taxon>Teleostei</taxon>
        <taxon>Ostariophysi</taxon>
        <taxon>Characiformes</taxon>
        <taxon>Characoidei</taxon>
        <taxon>Acestrorhamphidae</taxon>
        <taxon>Acestrorhamphinae</taxon>
        <taxon>Astyanax</taxon>
    </lineage>
</organism>
<accession>A0A3B1K5F2</accession>
<dbReference type="Proteomes" id="UP000018467">
    <property type="component" value="Unassembled WGS sequence"/>
</dbReference>
<feature type="region of interest" description="Disordered" evidence="1">
    <location>
        <begin position="395"/>
        <end position="418"/>
    </location>
</feature>
<name>A0A3B1K5F2_ASTMX</name>
<dbReference type="Ensembl" id="ENSAMXT00000052794.1">
    <property type="protein sequence ID" value="ENSAMXP00000049897.1"/>
    <property type="gene ID" value="ENSAMXG00000039784.1"/>
</dbReference>
<dbReference type="Pfam" id="PF07686">
    <property type="entry name" value="V-set"/>
    <property type="match status" value="1"/>
</dbReference>
<protein>
    <submittedName>
        <fullName evidence="4">Si:dkey-4c23.5</fullName>
    </submittedName>
</protein>
<dbReference type="InParanoid" id="A0A3B1K5F2"/>
<dbReference type="PROSITE" id="PS50835">
    <property type="entry name" value="IG_LIKE"/>
    <property type="match status" value="2"/>
</dbReference>
<dbReference type="Pfam" id="PF13895">
    <property type="entry name" value="Ig_2"/>
    <property type="match status" value="1"/>
</dbReference>
<keyword evidence="2" id="KW-0472">Membrane</keyword>
<evidence type="ECO:0000256" key="1">
    <source>
        <dbReference type="SAM" id="MobiDB-lite"/>
    </source>
</evidence>
<feature type="compositionally biased region" description="Polar residues" evidence="1">
    <location>
        <begin position="395"/>
        <end position="410"/>
    </location>
</feature>
<dbReference type="SUPFAM" id="SSF48726">
    <property type="entry name" value="Immunoglobulin"/>
    <property type="match status" value="2"/>
</dbReference>
<reference evidence="5" key="1">
    <citation type="submission" date="2013-03" db="EMBL/GenBank/DDBJ databases">
        <authorList>
            <person name="Jeffery W."/>
            <person name="Warren W."/>
            <person name="Wilson R.K."/>
        </authorList>
    </citation>
    <scope>NUCLEOTIDE SEQUENCE</scope>
    <source>
        <strain evidence="5">female</strain>
    </source>
</reference>